<feature type="domain" description="Archaeal Nre C-terminal" evidence="3">
    <location>
        <begin position="294"/>
        <end position="401"/>
    </location>
</feature>
<dbReference type="HOGENOM" id="CLU_039703_0_0_2"/>
<dbReference type="HAMAP" id="MF_02096">
    <property type="entry name" value="Nre"/>
    <property type="match status" value="1"/>
</dbReference>
<dbReference type="PANTHER" id="PTHR38136:SF2">
    <property type="entry name" value="DNA REPAIR PROTEIN"/>
    <property type="match status" value="1"/>
</dbReference>
<comment type="caution">
    <text evidence="1">Lacks conserved residue(s) required for the propagation of feature annotation.</text>
</comment>
<accession>A0A0F7FH07</accession>
<dbReference type="GeneID" id="25401279"/>
<dbReference type="RefSeq" id="WP_052883962.1">
    <property type="nucleotide sequence ID" value="NZ_CP009961.1"/>
</dbReference>
<protein>
    <recommendedName>
        <fullName evidence="1">DNA repair protein</fullName>
    </recommendedName>
</protein>
<dbReference type="EMBL" id="CP009961">
    <property type="protein sequence ID" value="AKG38543.1"/>
    <property type="molecule type" value="Genomic_DNA"/>
</dbReference>
<evidence type="ECO:0000259" key="2">
    <source>
        <dbReference type="Pfam" id="PF04894"/>
    </source>
</evidence>
<evidence type="ECO:0000256" key="1">
    <source>
        <dbReference type="HAMAP-Rule" id="MF_02096"/>
    </source>
</evidence>
<sequence>MSSRVTNMCLKCRGAKNLCGLPTCPFMSIWKSLGQIRPPTSSELEAPSPPSVFVGRVGYPKVRVAPSVATLEGDPSVYDSPERWLDYSLDEILKFRFGLVMGNLHFDVRRPDLVNEIALLSASSKPLDVMVRFVKPPRGLRLDPHAPPFGPSGVAEKIRVLDNPKIPRPVEKFLGDDGVRSEEAVWSLYESGLPVSTIQRVFSVGLLGKTPLRRLVPTRWSITAVDDMVSRRIIREVKGYPTIDSFLFFERKHSNNLFVGILAPYSWSFEWIEAWFPHTTWNPGTAVEVEADWEGFKGRTEYASLGGCYYASRLASAEYLRRERRQATVLLIREIYEGFFLPIGVWFVRENVRALFRGKPEKYDNLRDVIERLGKTTRLPVRVWLEKSRILRDLLKQARLEVSSS</sequence>
<dbReference type="PANTHER" id="PTHR38136">
    <property type="entry name" value="DNA REPAIR PROTEIN"/>
    <property type="match status" value="1"/>
</dbReference>
<feature type="domain" description="Archaeal Nre N-terminal" evidence="2">
    <location>
        <begin position="18"/>
        <end position="282"/>
    </location>
</feature>
<dbReference type="PATRIC" id="fig|1550241.5.peg.756"/>
<dbReference type="Proteomes" id="UP000067434">
    <property type="component" value="Chromosome"/>
</dbReference>
<comment type="similarity">
    <text evidence="1">Belongs to the Nre family.</text>
</comment>
<dbReference type="KEGG" id="thf:MA03_03570"/>
<comment type="function">
    <text evidence="1">Involved in DNA damage repair.</text>
</comment>
<keyword evidence="1" id="KW-0234">DNA repair</keyword>
<dbReference type="STRING" id="1550241.MA03_03570"/>
<organism evidence="4 5">
    <name type="scientific">Infirmifilum uzonense</name>
    <dbReference type="NCBI Taxonomy" id="1550241"/>
    <lineage>
        <taxon>Archaea</taxon>
        <taxon>Thermoproteota</taxon>
        <taxon>Thermoprotei</taxon>
        <taxon>Thermofilales</taxon>
        <taxon>Thermofilaceae</taxon>
        <taxon>Infirmifilum</taxon>
    </lineage>
</organism>
<dbReference type="Pfam" id="PF04895">
    <property type="entry name" value="Nre_C"/>
    <property type="match status" value="1"/>
</dbReference>
<dbReference type="InterPro" id="IPR006979">
    <property type="entry name" value="Nre_C"/>
</dbReference>
<proteinExistence type="inferred from homology"/>
<name>A0A0F7FH07_9CREN</name>
<dbReference type="InterPro" id="IPR006978">
    <property type="entry name" value="Nre_N"/>
</dbReference>
<evidence type="ECO:0000313" key="4">
    <source>
        <dbReference type="EMBL" id="AKG38543.1"/>
    </source>
</evidence>
<dbReference type="GO" id="GO:0006281">
    <property type="term" value="P:DNA repair"/>
    <property type="evidence" value="ECO:0007669"/>
    <property type="project" value="UniProtKB-UniRule"/>
</dbReference>
<evidence type="ECO:0000313" key="5">
    <source>
        <dbReference type="Proteomes" id="UP000067434"/>
    </source>
</evidence>
<keyword evidence="5" id="KW-1185">Reference proteome</keyword>
<dbReference type="OrthoDB" id="6609at2157"/>
<dbReference type="Pfam" id="PF04894">
    <property type="entry name" value="Nre_N"/>
    <property type="match status" value="1"/>
</dbReference>
<dbReference type="AlphaFoldDB" id="A0A0F7FH07"/>
<keyword evidence="1" id="KW-0227">DNA damage</keyword>
<evidence type="ECO:0000259" key="3">
    <source>
        <dbReference type="Pfam" id="PF04895"/>
    </source>
</evidence>
<reference evidence="4 5" key="1">
    <citation type="journal article" date="2015" name="Stand. Genomic Sci.">
        <title>Complete genome sequence of and proposal of Thermofilum uzonense sp. nov. a novel hyperthermophilic crenarchaeon and emended description of the genus Thermofilum.</title>
        <authorList>
            <person name="Toshchakov S.V."/>
            <person name="Korzhenkov A.A."/>
            <person name="Samarov N.I."/>
            <person name="Mazunin I.O."/>
            <person name="Mozhey O.I."/>
            <person name="Shmyr I.S."/>
            <person name="Derbikova K.S."/>
            <person name="Taranov E.A."/>
            <person name="Dominova I.N."/>
            <person name="Bonch-Osmolovskaya E.A."/>
            <person name="Patrushev M.V."/>
            <person name="Podosokorskaya O.A."/>
            <person name="Kublanov I.V."/>
        </authorList>
    </citation>
    <scope>NUCLEOTIDE SEQUENCE [LARGE SCALE GENOMIC DNA]</scope>
    <source>
        <strain evidence="4 5">1807-2</strain>
    </source>
</reference>
<dbReference type="InterPro" id="IPR033167">
    <property type="entry name" value="Nre"/>
</dbReference>
<gene>
    <name evidence="4" type="ORF">MA03_03570</name>
</gene>